<dbReference type="KEGG" id="tva:4773479"/>
<dbReference type="PANTHER" id="PTHR16861:SF4">
    <property type="entry name" value="SH3 DOMAIN PROTEIN (AFU_ORTHOLOGUE AFUA_1G13610)"/>
    <property type="match status" value="1"/>
</dbReference>
<proteinExistence type="predicted"/>
<evidence type="ECO:0000256" key="1">
    <source>
        <dbReference type="SAM" id="Phobius"/>
    </source>
</evidence>
<dbReference type="AlphaFoldDB" id="A2DVR5"/>
<evidence type="ECO:0000313" key="2">
    <source>
        <dbReference type="EMBL" id="EAY15478.1"/>
    </source>
</evidence>
<keyword evidence="3" id="KW-1185">Reference proteome</keyword>
<accession>A2DVR5</accession>
<evidence type="ECO:0000313" key="3">
    <source>
        <dbReference type="Proteomes" id="UP000001542"/>
    </source>
</evidence>
<sequence>MPDKGYFDSTFVSFTSSPQTVKLGGISKIGMEVITKETYPYYKQYNTMFAAYLTVSTRYDFSTINSSEPETEEIYGLFAGALSYVNYSEAVFDEKDIHQVYQYGTKYIPPDNSYYCKAGLGGGAIAGIVIAVIVVIAVVVAVIVFFLFFKGKKSEKSSSSSSSEKKV</sequence>
<keyword evidence="1" id="KW-0812">Transmembrane</keyword>
<reference evidence="2" key="2">
    <citation type="journal article" date="2007" name="Science">
        <title>Draft genome sequence of the sexually transmitted pathogen Trichomonas vaginalis.</title>
        <authorList>
            <person name="Carlton J.M."/>
            <person name="Hirt R.P."/>
            <person name="Silva J.C."/>
            <person name="Delcher A.L."/>
            <person name="Schatz M."/>
            <person name="Zhao Q."/>
            <person name="Wortman J.R."/>
            <person name="Bidwell S.L."/>
            <person name="Alsmark U.C.M."/>
            <person name="Besteiro S."/>
            <person name="Sicheritz-Ponten T."/>
            <person name="Noel C.J."/>
            <person name="Dacks J.B."/>
            <person name="Foster P.G."/>
            <person name="Simillion C."/>
            <person name="Van de Peer Y."/>
            <person name="Miranda-Saavedra D."/>
            <person name="Barton G.J."/>
            <person name="Westrop G.D."/>
            <person name="Mueller S."/>
            <person name="Dessi D."/>
            <person name="Fiori P.L."/>
            <person name="Ren Q."/>
            <person name="Paulsen I."/>
            <person name="Zhang H."/>
            <person name="Bastida-Corcuera F.D."/>
            <person name="Simoes-Barbosa A."/>
            <person name="Brown M.T."/>
            <person name="Hayes R.D."/>
            <person name="Mukherjee M."/>
            <person name="Okumura C.Y."/>
            <person name="Schneider R."/>
            <person name="Smith A.J."/>
            <person name="Vanacova S."/>
            <person name="Villalvazo M."/>
            <person name="Haas B.J."/>
            <person name="Pertea M."/>
            <person name="Feldblyum T.V."/>
            <person name="Utterback T.R."/>
            <person name="Shu C.L."/>
            <person name="Osoegawa K."/>
            <person name="de Jong P.J."/>
            <person name="Hrdy I."/>
            <person name="Horvathova L."/>
            <person name="Zubacova Z."/>
            <person name="Dolezal P."/>
            <person name="Malik S.B."/>
            <person name="Logsdon J.M. Jr."/>
            <person name="Henze K."/>
            <person name="Gupta A."/>
            <person name="Wang C.C."/>
            <person name="Dunne R.L."/>
            <person name="Upcroft J.A."/>
            <person name="Upcroft P."/>
            <person name="White O."/>
            <person name="Salzberg S.L."/>
            <person name="Tang P."/>
            <person name="Chiu C.-H."/>
            <person name="Lee Y.-S."/>
            <person name="Embley T.M."/>
            <person name="Coombs G.H."/>
            <person name="Mottram J.C."/>
            <person name="Tachezy J."/>
            <person name="Fraser-Liggett C.M."/>
            <person name="Johnson P.J."/>
        </authorList>
    </citation>
    <scope>NUCLEOTIDE SEQUENCE [LARGE SCALE GENOMIC DNA]</scope>
    <source>
        <strain evidence="2">G3</strain>
    </source>
</reference>
<dbReference type="InParanoid" id="A2DVR5"/>
<keyword evidence="1" id="KW-1133">Transmembrane helix</keyword>
<dbReference type="VEuPathDB" id="TrichDB:TVAGG3_0734590"/>
<feature type="transmembrane region" description="Helical" evidence="1">
    <location>
        <begin position="124"/>
        <end position="149"/>
    </location>
</feature>
<reference evidence="2" key="1">
    <citation type="submission" date="2006-10" db="EMBL/GenBank/DDBJ databases">
        <authorList>
            <person name="Amadeo P."/>
            <person name="Zhao Q."/>
            <person name="Wortman J."/>
            <person name="Fraser-Liggett C."/>
            <person name="Carlton J."/>
        </authorList>
    </citation>
    <scope>NUCLEOTIDE SEQUENCE</scope>
    <source>
        <strain evidence="2">G3</strain>
    </source>
</reference>
<dbReference type="EMBL" id="DS113255">
    <property type="protein sequence ID" value="EAY15478.1"/>
    <property type="molecule type" value="Genomic_DNA"/>
</dbReference>
<name>A2DVR5_TRIV3</name>
<organism evidence="2 3">
    <name type="scientific">Trichomonas vaginalis (strain ATCC PRA-98 / G3)</name>
    <dbReference type="NCBI Taxonomy" id="412133"/>
    <lineage>
        <taxon>Eukaryota</taxon>
        <taxon>Metamonada</taxon>
        <taxon>Parabasalia</taxon>
        <taxon>Trichomonadida</taxon>
        <taxon>Trichomonadidae</taxon>
        <taxon>Trichomonas</taxon>
    </lineage>
</organism>
<dbReference type="RefSeq" id="XP_001327701.1">
    <property type="nucleotide sequence ID" value="XM_001327666.1"/>
</dbReference>
<dbReference type="VEuPathDB" id="TrichDB:TVAG_210080"/>
<dbReference type="Proteomes" id="UP000001542">
    <property type="component" value="Unassembled WGS sequence"/>
</dbReference>
<protein>
    <submittedName>
        <fullName evidence="2">Uncharacterized protein</fullName>
    </submittedName>
</protein>
<dbReference type="PANTHER" id="PTHR16861">
    <property type="entry name" value="GLYCOPROTEIN 38"/>
    <property type="match status" value="1"/>
</dbReference>
<keyword evidence="1" id="KW-0472">Membrane</keyword>
<gene>
    <name evidence="2" type="ORF">TVAG_210080</name>
</gene>